<evidence type="ECO:0000313" key="1">
    <source>
        <dbReference type="EMBL" id="KAJ1083742.1"/>
    </source>
</evidence>
<dbReference type="AlphaFoldDB" id="A0AAV7KWW1"/>
<organism evidence="1 2">
    <name type="scientific">Pleurodeles waltl</name>
    <name type="common">Iberian ribbed newt</name>
    <dbReference type="NCBI Taxonomy" id="8319"/>
    <lineage>
        <taxon>Eukaryota</taxon>
        <taxon>Metazoa</taxon>
        <taxon>Chordata</taxon>
        <taxon>Craniata</taxon>
        <taxon>Vertebrata</taxon>
        <taxon>Euteleostomi</taxon>
        <taxon>Amphibia</taxon>
        <taxon>Batrachia</taxon>
        <taxon>Caudata</taxon>
        <taxon>Salamandroidea</taxon>
        <taxon>Salamandridae</taxon>
        <taxon>Pleurodelinae</taxon>
        <taxon>Pleurodeles</taxon>
    </lineage>
</organism>
<protein>
    <submittedName>
        <fullName evidence="1">Uncharacterized protein</fullName>
    </submittedName>
</protein>
<dbReference type="Proteomes" id="UP001066276">
    <property type="component" value="Chromosome 12"/>
</dbReference>
<dbReference type="EMBL" id="JANPWB010000016">
    <property type="protein sequence ID" value="KAJ1083742.1"/>
    <property type="molecule type" value="Genomic_DNA"/>
</dbReference>
<sequence length="115" mass="12863">MKGGRCRSYKIYTARHGSKTSSSSHIAVVQNTEKGLHLKTTAELVVTDQGPPLRASQKTFCFSVSRRMFCNSDSARLSFYRDADRRVGPLRRTFGIIVSIHHALHAVSTTYFALD</sequence>
<comment type="caution">
    <text evidence="1">The sequence shown here is derived from an EMBL/GenBank/DDBJ whole genome shotgun (WGS) entry which is preliminary data.</text>
</comment>
<keyword evidence="2" id="KW-1185">Reference proteome</keyword>
<gene>
    <name evidence="1" type="ORF">NDU88_003897</name>
</gene>
<evidence type="ECO:0000313" key="2">
    <source>
        <dbReference type="Proteomes" id="UP001066276"/>
    </source>
</evidence>
<name>A0AAV7KWW1_PLEWA</name>
<accession>A0AAV7KWW1</accession>
<proteinExistence type="predicted"/>
<reference evidence="1" key="1">
    <citation type="journal article" date="2022" name="bioRxiv">
        <title>Sequencing and chromosome-scale assembly of the giantPleurodeles waltlgenome.</title>
        <authorList>
            <person name="Brown T."/>
            <person name="Elewa A."/>
            <person name="Iarovenko S."/>
            <person name="Subramanian E."/>
            <person name="Araus A.J."/>
            <person name="Petzold A."/>
            <person name="Susuki M."/>
            <person name="Suzuki K.-i.T."/>
            <person name="Hayashi T."/>
            <person name="Toyoda A."/>
            <person name="Oliveira C."/>
            <person name="Osipova E."/>
            <person name="Leigh N.D."/>
            <person name="Simon A."/>
            <person name="Yun M.H."/>
        </authorList>
    </citation>
    <scope>NUCLEOTIDE SEQUENCE</scope>
    <source>
        <strain evidence="1">20211129_DDA</strain>
        <tissue evidence="1">Liver</tissue>
    </source>
</reference>